<sequence>MQLKEELVNKIMKTNFEQLEIDINKKVSTRGKESFIFKLDKLNTFDTVDFDKIINDLYLLNLKYKENGKTEFYIELLKKVTLFFQHILFLFYCHYNDSDNYKISNISDIEDLTNIYQKIRQISSEIIW</sequence>
<evidence type="ECO:0000313" key="2">
    <source>
        <dbReference type="Proteomes" id="UP000008634"/>
    </source>
</evidence>
<dbReference type="HOGENOM" id="CLU_1955675_0_0_10"/>
<dbReference type="Proteomes" id="UP000008634">
    <property type="component" value="Chromosome"/>
</dbReference>
<gene>
    <name evidence="1" type="ordered locus">Celal_3732</name>
</gene>
<dbReference type="AlphaFoldDB" id="E6XAM1"/>
<reference evidence="1 2" key="1">
    <citation type="journal article" date="2010" name="Stand. Genomic Sci.">
        <title>Complete genome sequence of Cellulophaga algicola type strain (IC166).</title>
        <authorList>
            <person name="Abt B."/>
            <person name="Lu M."/>
            <person name="Misra M."/>
            <person name="Han C."/>
            <person name="Nolan M."/>
            <person name="Lucas S."/>
            <person name="Hammon N."/>
            <person name="Deshpande S."/>
            <person name="Cheng J.F."/>
            <person name="Tapia R."/>
            <person name="Goodwin L."/>
            <person name="Pitluck S."/>
            <person name="Liolios K."/>
            <person name="Pagani I."/>
            <person name="Ivanova N."/>
            <person name="Mavromatis K."/>
            <person name="Ovchinikova G."/>
            <person name="Pati A."/>
            <person name="Chen A."/>
            <person name="Palaniappan K."/>
            <person name="Land M."/>
            <person name="Hauser L."/>
            <person name="Chang Y.J."/>
            <person name="Jeffries C.D."/>
            <person name="Detter J.C."/>
            <person name="Brambilla E."/>
            <person name="Rohde M."/>
            <person name="Tindall B.J."/>
            <person name="Goker M."/>
            <person name="Woyke T."/>
            <person name="Bristow J."/>
            <person name="Eisen J.A."/>
            <person name="Markowitz V."/>
            <person name="Hugenholtz P."/>
            <person name="Kyrpides N.C."/>
            <person name="Klenk H.P."/>
            <person name="Lapidus A."/>
        </authorList>
    </citation>
    <scope>NUCLEOTIDE SEQUENCE [LARGE SCALE GENOMIC DNA]</scope>
    <source>
        <strain evidence="2">DSM 14237 / IC166 / ACAM 630</strain>
    </source>
</reference>
<dbReference type="RefSeq" id="WP_013552433.1">
    <property type="nucleotide sequence ID" value="NC_014934.1"/>
</dbReference>
<proteinExistence type="predicted"/>
<name>E6XAM1_CELAD</name>
<accession>E6XAM1</accession>
<organism evidence="1 2">
    <name type="scientific">Cellulophaga algicola (strain DSM 14237 / IC166 / ACAM 630)</name>
    <dbReference type="NCBI Taxonomy" id="688270"/>
    <lineage>
        <taxon>Bacteria</taxon>
        <taxon>Pseudomonadati</taxon>
        <taxon>Bacteroidota</taxon>
        <taxon>Flavobacteriia</taxon>
        <taxon>Flavobacteriales</taxon>
        <taxon>Flavobacteriaceae</taxon>
        <taxon>Cellulophaga</taxon>
    </lineage>
</organism>
<dbReference type="KEGG" id="cao:Celal_3732"/>
<protein>
    <submittedName>
        <fullName evidence="1">Uncharacterized protein</fullName>
    </submittedName>
</protein>
<evidence type="ECO:0000313" key="1">
    <source>
        <dbReference type="EMBL" id="ADV50983.1"/>
    </source>
</evidence>
<dbReference type="EMBL" id="CP002453">
    <property type="protein sequence ID" value="ADV50983.1"/>
    <property type="molecule type" value="Genomic_DNA"/>
</dbReference>
<keyword evidence="2" id="KW-1185">Reference proteome</keyword>